<accession>A0A9D4BBX1</accession>
<reference evidence="2" key="2">
    <citation type="submission" date="2020-11" db="EMBL/GenBank/DDBJ databases">
        <authorList>
            <person name="McCartney M.A."/>
            <person name="Auch B."/>
            <person name="Kono T."/>
            <person name="Mallez S."/>
            <person name="Becker A."/>
            <person name="Gohl D.M."/>
            <person name="Silverstein K.A.T."/>
            <person name="Koren S."/>
            <person name="Bechman K.B."/>
            <person name="Herman A."/>
            <person name="Abrahante J.E."/>
            <person name="Garbe J."/>
        </authorList>
    </citation>
    <scope>NUCLEOTIDE SEQUENCE</scope>
    <source>
        <strain evidence="2">Duluth1</strain>
        <tissue evidence="2">Whole animal</tissue>
    </source>
</reference>
<dbReference type="Proteomes" id="UP000828390">
    <property type="component" value="Unassembled WGS sequence"/>
</dbReference>
<feature type="region of interest" description="Disordered" evidence="1">
    <location>
        <begin position="1"/>
        <end position="21"/>
    </location>
</feature>
<protein>
    <submittedName>
        <fullName evidence="2">Uncharacterized protein</fullName>
    </submittedName>
</protein>
<keyword evidence="3" id="KW-1185">Reference proteome</keyword>
<reference evidence="2" key="1">
    <citation type="journal article" date="2019" name="bioRxiv">
        <title>The Genome of the Zebra Mussel, Dreissena polymorpha: A Resource for Invasive Species Research.</title>
        <authorList>
            <person name="McCartney M.A."/>
            <person name="Auch B."/>
            <person name="Kono T."/>
            <person name="Mallez S."/>
            <person name="Zhang Y."/>
            <person name="Obille A."/>
            <person name="Becker A."/>
            <person name="Abrahante J.E."/>
            <person name="Garbe J."/>
            <person name="Badalamenti J.P."/>
            <person name="Herman A."/>
            <person name="Mangelson H."/>
            <person name="Liachko I."/>
            <person name="Sullivan S."/>
            <person name="Sone E.D."/>
            <person name="Koren S."/>
            <person name="Silverstein K.A.T."/>
            <person name="Beckman K.B."/>
            <person name="Gohl D.M."/>
        </authorList>
    </citation>
    <scope>NUCLEOTIDE SEQUENCE</scope>
    <source>
        <strain evidence="2">Duluth1</strain>
        <tissue evidence="2">Whole animal</tissue>
    </source>
</reference>
<proteinExistence type="predicted"/>
<evidence type="ECO:0000313" key="3">
    <source>
        <dbReference type="Proteomes" id="UP000828390"/>
    </source>
</evidence>
<gene>
    <name evidence="2" type="ORF">DPMN_084310</name>
</gene>
<organism evidence="2 3">
    <name type="scientific">Dreissena polymorpha</name>
    <name type="common">Zebra mussel</name>
    <name type="synonym">Mytilus polymorpha</name>
    <dbReference type="NCBI Taxonomy" id="45954"/>
    <lineage>
        <taxon>Eukaryota</taxon>
        <taxon>Metazoa</taxon>
        <taxon>Spiralia</taxon>
        <taxon>Lophotrochozoa</taxon>
        <taxon>Mollusca</taxon>
        <taxon>Bivalvia</taxon>
        <taxon>Autobranchia</taxon>
        <taxon>Heteroconchia</taxon>
        <taxon>Euheterodonta</taxon>
        <taxon>Imparidentia</taxon>
        <taxon>Neoheterodontei</taxon>
        <taxon>Myida</taxon>
        <taxon>Dreissenoidea</taxon>
        <taxon>Dreissenidae</taxon>
        <taxon>Dreissena</taxon>
    </lineage>
</organism>
<evidence type="ECO:0000256" key="1">
    <source>
        <dbReference type="SAM" id="MobiDB-lite"/>
    </source>
</evidence>
<comment type="caution">
    <text evidence="2">The sequence shown here is derived from an EMBL/GenBank/DDBJ whole genome shotgun (WGS) entry which is preliminary data.</text>
</comment>
<dbReference type="EMBL" id="JAIWYP010000016">
    <property type="protein sequence ID" value="KAH3696831.1"/>
    <property type="molecule type" value="Genomic_DNA"/>
</dbReference>
<sequence>MSEHGPTPRVHGNKGRRPKRSLNLADVQRAVYFLLNMAESIGISIQQPLETMTTSLLCFCHHTS</sequence>
<dbReference type="AlphaFoldDB" id="A0A9D4BBX1"/>
<feature type="compositionally biased region" description="Basic residues" evidence="1">
    <location>
        <begin position="11"/>
        <end position="20"/>
    </location>
</feature>
<evidence type="ECO:0000313" key="2">
    <source>
        <dbReference type="EMBL" id="KAH3696831.1"/>
    </source>
</evidence>
<name>A0A9D4BBX1_DREPO</name>